<dbReference type="InParanoid" id="A0A165D555"/>
<organism evidence="1 2">
    <name type="scientific">Laetiporus sulphureus 93-53</name>
    <dbReference type="NCBI Taxonomy" id="1314785"/>
    <lineage>
        <taxon>Eukaryota</taxon>
        <taxon>Fungi</taxon>
        <taxon>Dikarya</taxon>
        <taxon>Basidiomycota</taxon>
        <taxon>Agaricomycotina</taxon>
        <taxon>Agaricomycetes</taxon>
        <taxon>Polyporales</taxon>
        <taxon>Laetiporus</taxon>
    </lineage>
</organism>
<evidence type="ECO:0000313" key="1">
    <source>
        <dbReference type="EMBL" id="KZT04173.1"/>
    </source>
</evidence>
<accession>A0A165D555</accession>
<dbReference type="STRING" id="1314785.A0A165D555"/>
<proteinExistence type="predicted"/>
<evidence type="ECO:0000313" key="2">
    <source>
        <dbReference type="Proteomes" id="UP000076871"/>
    </source>
</evidence>
<name>A0A165D555_9APHY</name>
<sequence length="274" mass="30989">MTSTPNDAAAFEAAIIRACAEHERSHWRENGYRRCLVIDGFFVKFDDYESLYPEFETQTYVFQCAKSNMSAPHVPEVIQFFHRDHQMSYMVMENLKFTPTPVPDLPQRAALAIQWLRDLPTPPPDRVRIGPLGSGHARHKFFKDYNAPLSFSSIQAIERYLNKASTKVTPRSGPVAHVSLCNERLVFTQSDMDESNFGVDVEGRTCLFDFGAVGLLPESFASYTMSSSVQFTAAVAQHLGWPSSPNLRTMGRISTFLWMYFDPTLGLDDNGNPR</sequence>
<dbReference type="GeneID" id="63823558"/>
<protein>
    <recommendedName>
        <fullName evidence="3">Aminoglycoside phosphotransferase domain-containing protein</fullName>
    </recommendedName>
</protein>
<dbReference type="RefSeq" id="XP_040761913.1">
    <property type="nucleotide sequence ID" value="XM_040906529.1"/>
</dbReference>
<dbReference type="AlphaFoldDB" id="A0A165D555"/>
<dbReference type="Proteomes" id="UP000076871">
    <property type="component" value="Unassembled WGS sequence"/>
</dbReference>
<gene>
    <name evidence="1" type="ORF">LAESUDRAFT_703740</name>
</gene>
<keyword evidence="2" id="KW-1185">Reference proteome</keyword>
<evidence type="ECO:0008006" key="3">
    <source>
        <dbReference type="Google" id="ProtNLM"/>
    </source>
</evidence>
<dbReference type="OrthoDB" id="3250044at2759"/>
<reference evidence="1 2" key="1">
    <citation type="journal article" date="2016" name="Mol. Biol. Evol.">
        <title>Comparative Genomics of Early-Diverging Mushroom-Forming Fungi Provides Insights into the Origins of Lignocellulose Decay Capabilities.</title>
        <authorList>
            <person name="Nagy L.G."/>
            <person name="Riley R."/>
            <person name="Tritt A."/>
            <person name="Adam C."/>
            <person name="Daum C."/>
            <person name="Floudas D."/>
            <person name="Sun H."/>
            <person name="Yadav J.S."/>
            <person name="Pangilinan J."/>
            <person name="Larsson K.H."/>
            <person name="Matsuura K."/>
            <person name="Barry K."/>
            <person name="Labutti K."/>
            <person name="Kuo R."/>
            <person name="Ohm R.A."/>
            <person name="Bhattacharya S.S."/>
            <person name="Shirouzu T."/>
            <person name="Yoshinaga Y."/>
            <person name="Martin F.M."/>
            <person name="Grigoriev I.V."/>
            <person name="Hibbett D.S."/>
        </authorList>
    </citation>
    <scope>NUCLEOTIDE SEQUENCE [LARGE SCALE GENOMIC DNA]</scope>
    <source>
        <strain evidence="1 2">93-53</strain>
    </source>
</reference>
<dbReference type="EMBL" id="KV427638">
    <property type="protein sequence ID" value="KZT04173.1"/>
    <property type="molecule type" value="Genomic_DNA"/>
</dbReference>